<organism evidence="2 3">
    <name type="scientific">Mucilaginibacter calamicampi</name>
    <dbReference type="NCBI Taxonomy" id="1302352"/>
    <lineage>
        <taxon>Bacteria</taxon>
        <taxon>Pseudomonadati</taxon>
        <taxon>Bacteroidota</taxon>
        <taxon>Sphingobacteriia</taxon>
        <taxon>Sphingobacteriales</taxon>
        <taxon>Sphingobacteriaceae</taxon>
        <taxon>Mucilaginibacter</taxon>
    </lineage>
</organism>
<dbReference type="SUPFAM" id="SSF101874">
    <property type="entry name" value="YceI-like"/>
    <property type="match status" value="1"/>
</dbReference>
<evidence type="ECO:0000313" key="2">
    <source>
        <dbReference type="EMBL" id="MFD0751128.1"/>
    </source>
</evidence>
<dbReference type="RefSeq" id="WP_377101023.1">
    <property type="nucleotide sequence ID" value="NZ_JBHTHU010000018.1"/>
</dbReference>
<dbReference type="InterPro" id="IPR007372">
    <property type="entry name" value="Lipid/polyisoprenoid-bd_YceI"/>
</dbReference>
<evidence type="ECO:0000259" key="1">
    <source>
        <dbReference type="SMART" id="SM00867"/>
    </source>
</evidence>
<dbReference type="EMBL" id="JBHTHU010000018">
    <property type="protein sequence ID" value="MFD0751128.1"/>
    <property type="molecule type" value="Genomic_DNA"/>
</dbReference>
<comment type="caution">
    <text evidence="2">The sequence shown here is derived from an EMBL/GenBank/DDBJ whole genome shotgun (WGS) entry which is preliminary data.</text>
</comment>
<dbReference type="PANTHER" id="PTHR34406">
    <property type="entry name" value="PROTEIN YCEI"/>
    <property type="match status" value="1"/>
</dbReference>
<evidence type="ECO:0000313" key="3">
    <source>
        <dbReference type="Proteomes" id="UP001596958"/>
    </source>
</evidence>
<keyword evidence="3" id="KW-1185">Reference proteome</keyword>
<dbReference type="PANTHER" id="PTHR34406:SF1">
    <property type="entry name" value="PROTEIN YCEI"/>
    <property type="match status" value="1"/>
</dbReference>
<dbReference type="InterPro" id="IPR036761">
    <property type="entry name" value="TTHA0802/YceI-like_sf"/>
</dbReference>
<dbReference type="Proteomes" id="UP001596958">
    <property type="component" value="Unassembled WGS sequence"/>
</dbReference>
<accession>A0ABW2Z0Y3</accession>
<protein>
    <submittedName>
        <fullName evidence="2">YceI family protein</fullName>
    </submittedName>
</protein>
<dbReference type="Pfam" id="PF04264">
    <property type="entry name" value="YceI"/>
    <property type="match status" value="1"/>
</dbReference>
<dbReference type="Gene3D" id="2.40.128.110">
    <property type="entry name" value="Lipid/polyisoprenoid-binding, YceI-like"/>
    <property type="match status" value="1"/>
</dbReference>
<dbReference type="SMART" id="SM00867">
    <property type="entry name" value="YceI"/>
    <property type="match status" value="1"/>
</dbReference>
<reference evidence="3" key="1">
    <citation type="journal article" date="2019" name="Int. J. Syst. Evol. Microbiol.">
        <title>The Global Catalogue of Microorganisms (GCM) 10K type strain sequencing project: providing services to taxonomists for standard genome sequencing and annotation.</title>
        <authorList>
            <consortium name="The Broad Institute Genomics Platform"/>
            <consortium name="The Broad Institute Genome Sequencing Center for Infectious Disease"/>
            <person name="Wu L."/>
            <person name="Ma J."/>
        </authorList>
    </citation>
    <scope>NUCLEOTIDE SEQUENCE [LARGE SCALE GENOMIC DNA]</scope>
    <source>
        <strain evidence="3">CCUG 63418</strain>
    </source>
</reference>
<feature type="domain" description="Lipid/polyisoprenoid-binding YceI-like" evidence="1">
    <location>
        <begin position="23"/>
        <end position="177"/>
    </location>
</feature>
<proteinExistence type="predicted"/>
<sequence length="178" mass="19215">MKRIPLIALIIIFSVGLGFAQGGSTVTRSGIKFQIKNLGINTGGTIGGVKATIHFNPAQLETSSIEATADVATINTDNDERDTHLKSADFFEVQRYPHITMKSVSFKHKSGANYVGRFNVTIKDKTKPFDVPFTYTENGNTAAITGTLKLNRLDFGVGSSSLVLSNDVTATITVEMNK</sequence>
<gene>
    <name evidence="2" type="ORF">ACFQZS_13340</name>
</gene>
<name>A0ABW2Z0Y3_9SPHI</name>